<dbReference type="NCBIfam" id="TIGR01297">
    <property type="entry name" value="CDF"/>
    <property type="match status" value="1"/>
</dbReference>
<evidence type="ECO:0000256" key="3">
    <source>
        <dbReference type="ARBA" id="ARBA00022448"/>
    </source>
</evidence>
<evidence type="ECO:0000313" key="10">
    <source>
        <dbReference type="EMBL" id="MEQ5842652.1"/>
    </source>
</evidence>
<reference evidence="10 11" key="1">
    <citation type="journal article" date="2024" name="Chem. Sci.">
        <title>Discovery of a lagriamide polyketide by integrated genome mining, isotopic labeling, and untargeted metabolomics.</title>
        <authorList>
            <person name="Fergusson C.H."/>
            <person name="Saulog J."/>
            <person name="Paulo B.S."/>
            <person name="Wilson D.M."/>
            <person name="Liu D.Y."/>
            <person name="Morehouse N.J."/>
            <person name="Waterworth S."/>
            <person name="Barkei J."/>
            <person name="Gray C.A."/>
            <person name="Kwan J.C."/>
            <person name="Eustaquio A.S."/>
            <person name="Linington R.G."/>
        </authorList>
    </citation>
    <scope>NUCLEOTIDE SEQUENCE [LARGE SCALE GENOMIC DNA]</scope>
    <source>
        <strain evidence="10 11">RL17-338-BIF-B</strain>
    </source>
</reference>
<keyword evidence="6 8" id="KW-0472">Membrane</keyword>
<dbReference type="RefSeq" id="WP_349544448.1">
    <property type="nucleotide sequence ID" value="NZ_JAOALG010000002.1"/>
</dbReference>
<dbReference type="InterPro" id="IPR027469">
    <property type="entry name" value="Cation_efflux_TMD_sf"/>
</dbReference>
<keyword evidence="4 8" id="KW-0812">Transmembrane</keyword>
<evidence type="ECO:0000313" key="11">
    <source>
        <dbReference type="Proteomes" id="UP001469089"/>
    </source>
</evidence>
<dbReference type="Pfam" id="PF01545">
    <property type="entry name" value="Cation_efflux"/>
    <property type="match status" value="1"/>
</dbReference>
<protein>
    <submittedName>
        <fullName evidence="10">Cation diffusion facilitator family transporter</fullName>
    </submittedName>
</protein>
<dbReference type="InterPro" id="IPR050291">
    <property type="entry name" value="CDF_Transporter"/>
</dbReference>
<dbReference type="Proteomes" id="UP001469089">
    <property type="component" value="Unassembled WGS sequence"/>
</dbReference>
<comment type="caution">
    <text evidence="10">The sequence shown here is derived from an EMBL/GenBank/DDBJ whole genome shotgun (WGS) entry which is preliminary data.</text>
</comment>
<feature type="transmembrane region" description="Helical" evidence="8">
    <location>
        <begin position="18"/>
        <end position="36"/>
    </location>
</feature>
<evidence type="ECO:0000256" key="8">
    <source>
        <dbReference type="SAM" id="Phobius"/>
    </source>
</evidence>
<dbReference type="SUPFAM" id="SSF161111">
    <property type="entry name" value="Cation efflux protein transmembrane domain-like"/>
    <property type="match status" value="1"/>
</dbReference>
<evidence type="ECO:0000256" key="4">
    <source>
        <dbReference type="ARBA" id="ARBA00022692"/>
    </source>
</evidence>
<keyword evidence="11" id="KW-1185">Reference proteome</keyword>
<organism evidence="10 11">
    <name type="scientific">Paraburkholderia acidicola</name>
    <dbReference type="NCBI Taxonomy" id="1912599"/>
    <lineage>
        <taxon>Bacteria</taxon>
        <taxon>Pseudomonadati</taxon>
        <taxon>Pseudomonadota</taxon>
        <taxon>Betaproteobacteria</taxon>
        <taxon>Burkholderiales</taxon>
        <taxon>Burkholderiaceae</taxon>
        <taxon>Paraburkholderia</taxon>
    </lineage>
</organism>
<evidence type="ECO:0000256" key="1">
    <source>
        <dbReference type="ARBA" id="ARBA00004141"/>
    </source>
</evidence>
<feature type="transmembrane region" description="Helical" evidence="8">
    <location>
        <begin position="86"/>
        <end position="105"/>
    </location>
</feature>
<comment type="subcellular location">
    <subcellularLocation>
        <location evidence="1">Membrane</location>
        <topology evidence="1">Multi-pass membrane protein</topology>
    </subcellularLocation>
</comment>
<dbReference type="InterPro" id="IPR002524">
    <property type="entry name" value="Cation_efflux"/>
</dbReference>
<proteinExistence type="inferred from homology"/>
<dbReference type="PANTHER" id="PTHR43840:SF15">
    <property type="entry name" value="MITOCHONDRIAL METAL TRANSPORTER 1-RELATED"/>
    <property type="match status" value="1"/>
</dbReference>
<feature type="domain" description="Cation efflux protein transmembrane" evidence="9">
    <location>
        <begin position="19"/>
        <end position="214"/>
    </location>
</feature>
<feature type="transmembrane region" description="Helical" evidence="8">
    <location>
        <begin position="125"/>
        <end position="144"/>
    </location>
</feature>
<feature type="transmembrane region" description="Helical" evidence="8">
    <location>
        <begin position="56"/>
        <end position="74"/>
    </location>
</feature>
<gene>
    <name evidence="10" type="ORF">N0A02_24680</name>
</gene>
<accession>A0ABV1LTW1</accession>
<evidence type="ECO:0000256" key="6">
    <source>
        <dbReference type="ARBA" id="ARBA00023136"/>
    </source>
</evidence>
<keyword evidence="3" id="KW-0813">Transport</keyword>
<evidence type="ECO:0000256" key="7">
    <source>
        <dbReference type="SAM" id="MobiDB-lite"/>
    </source>
</evidence>
<feature type="transmembrane region" description="Helical" evidence="8">
    <location>
        <begin position="165"/>
        <end position="184"/>
    </location>
</feature>
<evidence type="ECO:0000259" key="9">
    <source>
        <dbReference type="Pfam" id="PF01545"/>
    </source>
</evidence>
<sequence>MTTPLQERTSSTSATSKVLVASIVLNLLLMALQVTVGLSAHSSGMLADALHSFVDMLADALVLLACALDARAAAADPTRRYPKYEPLALLALGALLGATGLQMVWQSWESAVRSGVNPDSHFDIVTLGVAVLALASKETLFRWMAREAKRSRSTLLLANAWHVRADALSSLVVTVAIGGSLAGLTRLDDLAAALIGLMIVKTGYSFGSRGLRDLKQRQHTTAQRPAATAPARMHVVRTDALTMPLDARVLPLQPSHDRTPTRLIPVDQDAPVLESRSAA</sequence>
<dbReference type="EMBL" id="JAOALG010000002">
    <property type="protein sequence ID" value="MEQ5842652.1"/>
    <property type="molecule type" value="Genomic_DNA"/>
</dbReference>
<name>A0ABV1LTW1_9BURK</name>
<comment type="similarity">
    <text evidence="2">Belongs to the cation diffusion facilitator (CDF) transporter (TC 2.A.4) family.</text>
</comment>
<dbReference type="PANTHER" id="PTHR43840">
    <property type="entry name" value="MITOCHONDRIAL METAL TRANSPORTER 1-RELATED"/>
    <property type="match status" value="1"/>
</dbReference>
<feature type="transmembrane region" description="Helical" evidence="8">
    <location>
        <begin position="190"/>
        <end position="207"/>
    </location>
</feature>
<evidence type="ECO:0000256" key="5">
    <source>
        <dbReference type="ARBA" id="ARBA00022989"/>
    </source>
</evidence>
<dbReference type="InterPro" id="IPR058533">
    <property type="entry name" value="Cation_efflux_TM"/>
</dbReference>
<dbReference type="Gene3D" id="1.20.1510.10">
    <property type="entry name" value="Cation efflux protein transmembrane domain"/>
    <property type="match status" value="1"/>
</dbReference>
<feature type="region of interest" description="Disordered" evidence="7">
    <location>
        <begin position="251"/>
        <end position="279"/>
    </location>
</feature>
<evidence type="ECO:0000256" key="2">
    <source>
        <dbReference type="ARBA" id="ARBA00008114"/>
    </source>
</evidence>
<keyword evidence="5 8" id="KW-1133">Transmembrane helix</keyword>